<dbReference type="PANTHER" id="PTHR33116">
    <property type="entry name" value="REVERSE TRANSCRIPTASE ZINC-BINDING DOMAIN-CONTAINING PROTEIN-RELATED-RELATED"/>
    <property type="match status" value="1"/>
</dbReference>
<reference evidence="2" key="1">
    <citation type="journal article" date="2012" name="Nat. Biotechnol.">
        <title>Draft genome sequence of pigeonpea (Cajanus cajan), an orphan legume crop of resource-poor farmers.</title>
        <authorList>
            <person name="Varshney R.K."/>
            <person name="Chen W."/>
            <person name="Li Y."/>
            <person name="Bharti A.K."/>
            <person name="Saxena R.K."/>
            <person name="Schlueter J.A."/>
            <person name="Donoghue M.T."/>
            <person name="Azam S."/>
            <person name="Fan G."/>
            <person name="Whaley A.M."/>
            <person name="Farmer A.D."/>
            <person name="Sheridan J."/>
            <person name="Iwata A."/>
            <person name="Tuteja R."/>
            <person name="Penmetsa R.V."/>
            <person name="Wu W."/>
            <person name="Upadhyaya H.D."/>
            <person name="Yang S.P."/>
            <person name="Shah T."/>
            <person name="Saxena K.B."/>
            <person name="Michael T."/>
            <person name="McCombie W.R."/>
            <person name="Yang B."/>
            <person name="Zhang G."/>
            <person name="Yang H."/>
            <person name="Wang J."/>
            <person name="Spillane C."/>
            <person name="Cook D.R."/>
            <person name="May G.D."/>
            <person name="Xu X."/>
            <person name="Jackson S.A."/>
        </authorList>
    </citation>
    <scope>NUCLEOTIDE SEQUENCE [LARGE SCALE GENOMIC DNA]</scope>
</reference>
<dbReference type="AlphaFoldDB" id="A0A151RUG5"/>
<keyword evidence="3" id="KW-1185">Reference proteome</keyword>
<dbReference type="Gramene" id="C.cajan_31182.t">
    <property type="protein sequence ID" value="C.cajan_31182.t"/>
    <property type="gene ID" value="C.cajan_31182"/>
</dbReference>
<feature type="non-terminal residue" evidence="2">
    <location>
        <position position="1"/>
    </location>
</feature>
<proteinExistence type="predicted"/>
<evidence type="ECO:0000313" key="2">
    <source>
        <dbReference type="EMBL" id="KYP46173.1"/>
    </source>
</evidence>
<dbReference type="Proteomes" id="UP000075243">
    <property type="component" value="Unassembled WGS sequence"/>
</dbReference>
<dbReference type="Pfam" id="PF13966">
    <property type="entry name" value="zf-RVT"/>
    <property type="match status" value="1"/>
</dbReference>
<gene>
    <name evidence="2" type="ORF">KK1_032277</name>
</gene>
<feature type="domain" description="Reverse transcriptase zinc-binding" evidence="1">
    <location>
        <begin position="156"/>
        <end position="248"/>
    </location>
</feature>
<dbReference type="EMBL" id="KQ483567">
    <property type="protein sequence ID" value="KYP46173.1"/>
    <property type="molecule type" value="Genomic_DNA"/>
</dbReference>
<accession>A0A151RUG5</accession>
<dbReference type="PANTHER" id="PTHR33116:SF78">
    <property type="entry name" value="OS12G0587133 PROTEIN"/>
    <property type="match status" value="1"/>
</dbReference>
<organism evidence="2 3">
    <name type="scientific">Cajanus cajan</name>
    <name type="common">Pigeon pea</name>
    <name type="synonym">Cajanus indicus</name>
    <dbReference type="NCBI Taxonomy" id="3821"/>
    <lineage>
        <taxon>Eukaryota</taxon>
        <taxon>Viridiplantae</taxon>
        <taxon>Streptophyta</taxon>
        <taxon>Embryophyta</taxon>
        <taxon>Tracheophyta</taxon>
        <taxon>Spermatophyta</taxon>
        <taxon>Magnoliopsida</taxon>
        <taxon>eudicotyledons</taxon>
        <taxon>Gunneridae</taxon>
        <taxon>Pentapetalae</taxon>
        <taxon>rosids</taxon>
        <taxon>fabids</taxon>
        <taxon>Fabales</taxon>
        <taxon>Fabaceae</taxon>
        <taxon>Papilionoideae</taxon>
        <taxon>50 kb inversion clade</taxon>
        <taxon>NPAAA clade</taxon>
        <taxon>indigoferoid/millettioid clade</taxon>
        <taxon>Phaseoleae</taxon>
        <taxon>Cajanus</taxon>
    </lineage>
</organism>
<evidence type="ECO:0000313" key="3">
    <source>
        <dbReference type="Proteomes" id="UP000075243"/>
    </source>
</evidence>
<sequence>WVKWDRVCRPTEKGGLGVKNIEWFNWSLLGKWVWRGLTQSKSLWVQVVKARYGSFSSLLTSEVVDPKASIWWRDLAMVCRQAGFWLSSNLSRILGDGRTIRFWIDKWLGDEILADVFPRLEIDLAQELQAMIELVQPKVHMEDLWLWKCDSSKAFTVRSAYDFVYSFYNIGVVVDEVVMLALRRIWKTKAPRKSLVFAWQLLLRSLPVRQALVRRGVLLIHEDCVFCNNREEDVTHLFLHCDVASSVWYSLCRWLGFSSCLSGSVEGQLLTMSGFVVGKKPARVVVTIWVATVWSLWLHRNKMVFNNGVCDVLEVVESAKYRAWKWLTIGMSHGSIPFVNWLNEPYHYFSSFL</sequence>
<protein>
    <submittedName>
        <fullName evidence="2">Ribonuclease H protein At1g65750 family</fullName>
    </submittedName>
</protein>
<dbReference type="InterPro" id="IPR026960">
    <property type="entry name" value="RVT-Znf"/>
</dbReference>
<evidence type="ECO:0000259" key="1">
    <source>
        <dbReference type="Pfam" id="PF13966"/>
    </source>
</evidence>
<name>A0A151RUG5_CAJCA</name>